<dbReference type="InterPro" id="IPR011009">
    <property type="entry name" value="Kinase-like_dom_sf"/>
</dbReference>
<name>A0A5J4ZXY7_9ASTE</name>
<dbReference type="Pfam" id="PF07714">
    <property type="entry name" value="PK_Tyr_Ser-Thr"/>
    <property type="match status" value="1"/>
</dbReference>
<keyword evidence="3" id="KW-1185">Reference proteome</keyword>
<proteinExistence type="predicted"/>
<dbReference type="PROSITE" id="PS50011">
    <property type="entry name" value="PROTEIN_KINASE_DOM"/>
    <property type="match status" value="1"/>
</dbReference>
<dbReference type="GO" id="GO:0005524">
    <property type="term" value="F:ATP binding"/>
    <property type="evidence" value="ECO:0007669"/>
    <property type="project" value="InterPro"/>
</dbReference>
<dbReference type="PANTHER" id="PTHR48055:SF57">
    <property type="entry name" value="PROTEIN KINASE DOMAIN-CONTAINING PROTEIN"/>
    <property type="match status" value="1"/>
</dbReference>
<sequence length="124" mass="13982">MGYIAPDFGSEGRVSTKGDVFSYGIMLMEIFTRKKPMDAMFSGEWSLRQWVSCSFPDRVMEVVDADLLIHEQGTTGTNISFSSIMELALLCTKDLPEERLTMTDVVARLTKIKQQLLLHATISR</sequence>
<gene>
    <name evidence="2" type="ORF">F0562_009152</name>
</gene>
<dbReference type="AlphaFoldDB" id="A0A5J4ZXY7"/>
<dbReference type="GO" id="GO:0016020">
    <property type="term" value="C:membrane"/>
    <property type="evidence" value="ECO:0007669"/>
    <property type="project" value="TreeGrafter"/>
</dbReference>
<dbReference type="GO" id="GO:0004672">
    <property type="term" value="F:protein kinase activity"/>
    <property type="evidence" value="ECO:0007669"/>
    <property type="project" value="InterPro"/>
</dbReference>
<evidence type="ECO:0000259" key="1">
    <source>
        <dbReference type="PROSITE" id="PS50011"/>
    </source>
</evidence>
<dbReference type="Proteomes" id="UP000325577">
    <property type="component" value="Linkage Group LG4"/>
</dbReference>
<accession>A0A5J4ZXY7</accession>
<dbReference type="EMBL" id="CM018047">
    <property type="protein sequence ID" value="KAA8522686.1"/>
    <property type="molecule type" value="Genomic_DNA"/>
</dbReference>
<dbReference type="InterPro" id="IPR000719">
    <property type="entry name" value="Prot_kinase_dom"/>
</dbReference>
<evidence type="ECO:0000313" key="2">
    <source>
        <dbReference type="EMBL" id="KAA8522686.1"/>
    </source>
</evidence>
<reference evidence="2 3" key="1">
    <citation type="submission" date="2019-09" db="EMBL/GenBank/DDBJ databases">
        <title>A chromosome-level genome assembly of the Chinese tupelo Nyssa sinensis.</title>
        <authorList>
            <person name="Yang X."/>
            <person name="Kang M."/>
            <person name="Yang Y."/>
            <person name="Xiong H."/>
            <person name="Wang M."/>
            <person name="Zhang Z."/>
            <person name="Wang Z."/>
            <person name="Wu H."/>
            <person name="Ma T."/>
            <person name="Liu J."/>
            <person name="Xi Z."/>
        </authorList>
    </citation>
    <scope>NUCLEOTIDE SEQUENCE [LARGE SCALE GENOMIC DNA]</scope>
    <source>
        <strain evidence="2">J267</strain>
        <tissue evidence="2">Leaf</tissue>
    </source>
</reference>
<dbReference type="PANTHER" id="PTHR48055">
    <property type="entry name" value="LEUCINE-RICH REPEAT RECEPTOR PROTEIN KINASE EMS1"/>
    <property type="match status" value="1"/>
</dbReference>
<dbReference type="InterPro" id="IPR051564">
    <property type="entry name" value="LRR_receptor-like_kinase"/>
</dbReference>
<dbReference type="OrthoDB" id="1688518at2759"/>
<feature type="domain" description="Protein kinase" evidence="1">
    <location>
        <begin position="1"/>
        <end position="122"/>
    </location>
</feature>
<dbReference type="Gene3D" id="1.10.510.10">
    <property type="entry name" value="Transferase(Phosphotransferase) domain 1"/>
    <property type="match status" value="1"/>
</dbReference>
<protein>
    <recommendedName>
        <fullName evidence="1">Protein kinase domain-containing protein</fullName>
    </recommendedName>
</protein>
<dbReference type="SUPFAM" id="SSF56112">
    <property type="entry name" value="Protein kinase-like (PK-like)"/>
    <property type="match status" value="1"/>
</dbReference>
<organism evidence="2 3">
    <name type="scientific">Nyssa sinensis</name>
    <dbReference type="NCBI Taxonomy" id="561372"/>
    <lineage>
        <taxon>Eukaryota</taxon>
        <taxon>Viridiplantae</taxon>
        <taxon>Streptophyta</taxon>
        <taxon>Embryophyta</taxon>
        <taxon>Tracheophyta</taxon>
        <taxon>Spermatophyta</taxon>
        <taxon>Magnoliopsida</taxon>
        <taxon>eudicotyledons</taxon>
        <taxon>Gunneridae</taxon>
        <taxon>Pentapetalae</taxon>
        <taxon>asterids</taxon>
        <taxon>Cornales</taxon>
        <taxon>Nyssaceae</taxon>
        <taxon>Nyssa</taxon>
    </lineage>
</organism>
<evidence type="ECO:0000313" key="3">
    <source>
        <dbReference type="Proteomes" id="UP000325577"/>
    </source>
</evidence>
<dbReference type="InterPro" id="IPR001245">
    <property type="entry name" value="Ser-Thr/Tyr_kinase_cat_dom"/>
</dbReference>